<dbReference type="SUPFAM" id="SSF53474">
    <property type="entry name" value="alpha/beta-Hydrolases"/>
    <property type="match status" value="1"/>
</dbReference>
<dbReference type="Proteomes" id="UP000051587">
    <property type="component" value="Unassembled WGS sequence"/>
</dbReference>
<sequence length="346" mass="37209">MRKITILFGLLLVFMPEWIVRLLYGGRLPVVDGRRIDPKAHAVSRLVQHIRGDSGMPSVEESRAQLATLATKFDLPCPADVAKTDITLPGAEGPRIVRIYASQGTDPFGAQPTLLYLHGGGWIQGSIKTHDGLCGQLAKDAGIRVISLDYRLAPEHKFPAAVNDVLAGYRALTLGTGPVALDASQLVVGGDSAGANLTAALMHDLAVSGDPMPAAQLLIYPAVDAALDTASMRDLRDQPLLPRTRIDWFMDLYIPDGQDRLDPRISPLYSNRLTGQPPALIIAGGHDALWSDGQNYAKALQATGVTVKLLEYPGQVHAFLSLRKVIPQGVDAEGKVADWLRRVLAG</sequence>
<dbReference type="EMBL" id="CYSA01000007">
    <property type="protein sequence ID" value="CUH63341.1"/>
    <property type="molecule type" value="Genomic_DNA"/>
</dbReference>
<dbReference type="EC" id="3.1.1.1" evidence="4"/>
<dbReference type="GO" id="GO:0106435">
    <property type="term" value="F:carboxylesterase activity"/>
    <property type="evidence" value="ECO:0007669"/>
    <property type="project" value="UniProtKB-EC"/>
</dbReference>
<dbReference type="Pfam" id="PF07859">
    <property type="entry name" value="Abhydrolase_3"/>
    <property type="match status" value="1"/>
</dbReference>
<comment type="similarity">
    <text evidence="1">Belongs to the 'GDXG' lipolytic enzyme family.</text>
</comment>
<dbReference type="InterPro" id="IPR013094">
    <property type="entry name" value="AB_hydrolase_3"/>
</dbReference>
<evidence type="ECO:0000259" key="3">
    <source>
        <dbReference type="Pfam" id="PF07859"/>
    </source>
</evidence>
<keyword evidence="5" id="KW-1185">Reference proteome</keyword>
<dbReference type="RefSeq" id="WP_058261405.1">
    <property type="nucleotide sequence ID" value="NZ_CP051181.1"/>
</dbReference>
<reference evidence="4 5" key="1">
    <citation type="submission" date="2015-09" db="EMBL/GenBank/DDBJ databases">
        <authorList>
            <consortium name="Swine Surveillance"/>
        </authorList>
    </citation>
    <scope>NUCLEOTIDE SEQUENCE [LARGE SCALE GENOMIC DNA]</scope>
    <source>
        <strain evidence="4 5">CECT 4357</strain>
    </source>
</reference>
<evidence type="ECO:0000313" key="5">
    <source>
        <dbReference type="Proteomes" id="UP000051587"/>
    </source>
</evidence>
<dbReference type="InterPro" id="IPR050300">
    <property type="entry name" value="GDXG_lipolytic_enzyme"/>
</dbReference>
<dbReference type="InterPro" id="IPR029058">
    <property type="entry name" value="AB_hydrolase_fold"/>
</dbReference>
<dbReference type="Gene3D" id="3.40.50.1820">
    <property type="entry name" value="alpha/beta hydrolase"/>
    <property type="match status" value="1"/>
</dbReference>
<gene>
    <name evidence="4" type="primary">nlhH</name>
    <name evidence="4" type="ORF">TG4357_00615</name>
</gene>
<dbReference type="PANTHER" id="PTHR48081:SF8">
    <property type="entry name" value="ALPHA_BETA HYDROLASE FOLD-3 DOMAIN-CONTAINING PROTEIN-RELATED"/>
    <property type="match status" value="1"/>
</dbReference>
<dbReference type="PROSITE" id="PS01173">
    <property type="entry name" value="LIPASE_GDXG_HIS"/>
    <property type="match status" value="1"/>
</dbReference>
<keyword evidence="2 4" id="KW-0378">Hydrolase</keyword>
<proteinExistence type="inferred from homology"/>
<dbReference type="STRING" id="53501.SAMN04488043_107118"/>
<evidence type="ECO:0000313" key="4">
    <source>
        <dbReference type="EMBL" id="CUH63341.1"/>
    </source>
</evidence>
<dbReference type="InterPro" id="IPR002168">
    <property type="entry name" value="Lipase_GDXG_HIS_AS"/>
</dbReference>
<evidence type="ECO:0000256" key="1">
    <source>
        <dbReference type="ARBA" id="ARBA00010515"/>
    </source>
</evidence>
<dbReference type="AlphaFoldDB" id="A0A0P1F6C5"/>
<evidence type="ECO:0000256" key="2">
    <source>
        <dbReference type="ARBA" id="ARBA00022801"/>
    </source>
</evidence>
<organism evidence="4 5">
    <name type="scientific">Thalassovita gelatinovora</name>
    <name type="common">Thalassobius gelatinovorus</name>
    <dbReference type="NCBI Taxonomy" id="53501"/>
    <lineage>
        <taxon>Bacteria</taxon>
        <taxon>Pseudomonadati</taxon>
        <taxon>Pseudomonadota</taxon>
        <taxon>Alphaproteobacteria</taxon>
        <taxon>Rhodobacterales</taxon>
        <taxon>Roseobacteraceae</taxon>
        <taxon>Thalassovita</taxon>
    </lineage>
</organism>
<dbReference type="OrthoDB" id="9806180at2"/>
<name>A0A0P1F6C5_THAGE</name>
<protein>
    <submittedName>
        <fullName evidence="4">Carboxylesterase NlhH</fullName>
        <ecNumber evidence="4">3.1.1.1</ecNumber>
    </submittedName>
</protein>
<dbReference type="PANTHER" id="PTHR48081">
    <property type="entry name" value="AB HYDROLASE SUPERFAMILY PROTEIN C4A8.06C"/>
    <property type="match status" value="1"/>
</dbReference>
<accession>A0A0P1F6C5</accession>
<feature type="domain" description="Alpha/beta hydrolase fold-3" evidence="3">
    <location>
        <begin position="114"/>
        <end position="320"/>
    </location>
</feature>